<accession>A6HKH8</accession>
<sequence>MPILFLEISTTCLGNGATQRGLGPLISISKALPHITCLWDNLIWSVDQLRLSSPCGSNFNGTNPF</sequence>
<evidence type="ECO:0000313" key="1">
    <source>
        <dbReference type="EMBL" id="EDM06533.1"/>
    </source>
</evidence>
<organism evidence="1 2">
    <name type="scientific">Rattus norvegicus</name>
    <name type="common">Rat</name>
    <dbReference type="NCBI Taxonomy" id="10116"/>
    <lineage>
        <taxon>Eukaryota</taxon>
        <taxon>Metazoa</taxon>
        <taxon>Chordata</taxon>
        <taxon>Craniata</taxon>
        <taxon>Vertebrata</taxon>
        <taxon>Euteleostomi</taxon>
        <taxon>Mammalia</taxon>
        <taxon>Eutheria</taxon>
        <taxon>Euarchontoglires</taxon>
        <taxon>Glires</taxon>
        <taxon>Rodentia</taxon>
        <taxon>Myomorpha</taxon>
        <taxon>Muroidea</taxon>
        <taxon>Muridae</taxon>
        <taxon>Murinae</taxon>
        <taxon>Rattus</taxon>
    </lineage>
</organism>
<protein>
    <submittedName>
        <fullName evidence="1">RCG63498</fullName>
    </submittedName>
</protein>
<evidence type="ECO:0000313" key="2">
    <source>
        <dbReference type="Proteomes" id="UP000234681"/>
    </source>
</evidence>
<gene>
    <name evidence="1" type="ORF">rCG_63498</name>
</gene>
<dbReference type="EMBL" id="CH473948">
    <property type="protein sequence ID" value="EDM06533.1"/>
    <property type="molecule type" value="Genomic_DNA"/>
</dbReference>
<proteinExistence type="predicted"/>
<name>A6HKH8_RAT</name>
<reference evidence="1 2" key="1">
    <citation type="submission" date="2005-07" db="EMBL/GenBank/DDBJ databases">
        <authorList>
            <person name="Mural R.J."/>
            <person name="Li P.W."/>
            <person name="Adams M.D."/>
            <person name="Amanatides P.G."/>
            <person name="Baden-Tillson H."/>
            <person name="Barnstead M."/>
            <person name="Chin S.H."/>
            <person name="Dew I."/>
            <person name="Evans C.A."/>
            <person name="Ferriera S."/>
            <person name="Flanigan M."/>
            <person name="Fosler C."/>
            <person name="Glodek A."/>
            <person name="Gu Z."/>
            <person name="Holt R.A."/>
            <person name="Jennings D."/>
            <person name="Kraft C.L."/>
            <person name="Lu F."/>
            <person name="Nguyen T."/>
            <person name="Nusskern D.R."/>
            <person name="Pfannkoch C.M."/>
            <person name="Sitter C."/>
            <person name="Sutton G.G."/>
            <person name="Venter J.C."/>
            <person name="Wang Z."/>
            <person name="Woodage T."/>
            <person name="Zheng X.H."/>
            <person name="Zhong F."/>
        </authorList>
    </citation>
    <scope>NUCLEOTIDE SEQUENCE [LARGE SCALE GENOMIC DNA]</scope>
    <source>
        <strain>BN</strain>
        <strain evidence="2">Sprague-Dawley</strain>
    </source>
</reference>
<dbReference type="Proteomes" id="UP000234681">
    <property type="component" value="Chromosome 10"/>
</dbReference>
<dbReference type="AlphaFoldDB" id="A6HKH8"/>